<dbReference type="AlphaFoldDB" id="A0A835TAX1"/>
<proteinExistence type="predicted"/>
<dbReference type="EMBL" id="JAEHOD010000040">
    <property type="protein sequence ID" value="KAG2439758.1"/>
    <property type="molecule type" value="Genomic_DNA"/>
</dbReference>
<feature type="region of interest" description="Disordered" evidence="1">
    <location>
        <begin position="326"/>
        <end position="412"/>
    </location>
</feature>
<sequence>MDTRNGKGKFESLGKGKKPPKKDKNNKDLQIGDYVTIVPPVTNAIYVPPATNLYPKLLIMLVDAPACGSGLPAGVTVNSISQLYFGPNLDGKGGWAFRMENCSYGEVQVDVPNSKVMVVKPACTWPTTSCDPYGMGNAANAAAKAVLGDALFNTFTHFHSVMAVPSVCSWAGLATLGGGSSGGQLWLNLNTYAQTFDAWGQVPLQEMVHNFVIYHGYKGGAEYQDVSTFMGSGTACPSTPEQVVVHEIKAYMDDDLATYRSNDPKSNLMIAVAPSSRTVMYSTTYAAPYRLVLYAGPLSGSRSQFVSLYFCRFLSADTECPTLATVLSNTPASPPPPPRPPPPPISPPPPPTPSPPPPPPSPPPALPPPSPPPPNPSPPPKGGKPKPVVRAPPFSPPELSSPPRARSPPPRR</sequence>
<dbReference type="PRINTS" id="PR01217">
    <property type="entry name" value="PRICHEXTENSN"/>
</dbReference>
<feature type="compositionally biased region" description="Pro residues" evidence="1">
    <location>
        <begin position="393"/>
        <end position="412"/>
    </location>
</feature>
<name>A0A835TAX1_9CHLO</name>
<gene>
    <name evidence="3" type="ORF">HYH02_010635</name>
</gene>
<evidence type="ECO:0000313" key="3">
    <source>
        <dbReference type="EMBL" id="KAG2439758.1"/>
    </source>
</evidence>
<keyword evidence="4" id="KW-1185">Reference proteome</keyword>
<dbReference type="InterPro" id="IPR008752">
    <property type="entry name" value="Peptidase_M11"/>
</dbReference>
<dbReference type="Proteomes" id="UP000613740">
    <property type="component" value="Unassembled WGS sequence"/>
</dbReference>
<evidence type="ECO:0000313" key="4">
    <source>
        <dbReference type="Proteomes" id="UP000613740"/>
    </source>
</evidence>
<evidence type="ECO:0000256" key="1">
    <source>
        <dbReference type="SAM" id="MobiDB-lite"/>
    </source>
</evidence>
<comment type="caution">
    <text evidence="3">The sequence shown here is derived from an EMBL/GenBank/DDBJ whole genome shotgun (WGS) entry which is preliminary data.</text>
</comment>
<dbReference type="Pfam" id="PF05548">
    <property type="entry name" value="Peptidase_M11"/>
    <property type="match status" value="1"/>
</dbReference>
<organism evidence="3 4">
    <name type="scientific">Chlamydomonas schloesseri</name>
    <dbReference type="NCBI Taxonomy" id="2026947"/>
    <lineage>
        <taxon>Eukaryota</taxon>
        <taxon>Viridiplantae</taxon>
        <taxon>Chlorophyta</taxon>
        <taxon>core chlorophytes</taxon>
        <taxon>Chlorophyceae</taxon>
        <taxon>CS clade</taxon>
        <taxon>Chlamydomonadales</taxon>
        <taxon>Chlamydomonadaceae</taxon>
        <taxon>Chlamydomonas</taxon>
    </lineage>
</organism>
<evidence type="ECO:0000259" key="2">
    <source>
        <dbReference type="Pfam" id="PF05548"/>
    </source>
</evidence>
<feature type="region of interest" description="Disordered" evidence="1">
    <location>
        <begin position="1"/>
        <end position="27"/>
    </location>
</feature>
<feature type="domain" description="Peptidase M11 gametolysin" evidence="2">
    <location>
        <begin position="56"/>
        <end position="243"/>
    </location>
</feature>
<feature type="compositionally biased region" description="Pro residues" evidence="1">
    <location>
        <begin position="332"/>
        <end position="382"/>
    </location>
</feature>
<accession>A0A835TAX1</accession>
<reference evidence="3" key="1">
    <citation type="journal article" date="2020" name="bioRxiv">
        <title>Comparative genomics of Chlamydomonas.</title>
        <authorList>
            <person name="Craig R.J."/>
            <person name="Hasan A.R."/>
            <person name="Ness R.W."/>
            <person name="Keightley P.D."/>
        </authorList>
    </citation>
    <scope>NUCLEOTIDE SEQUENCE</scope>
    <source>
        <strain evidence="3">CCAP 11/173</strain>
    </source>
</reference>
<protein>
    <recommendedName>
        <fullName evidence="2">Peptidase M11 gametolysin domain-containing protein</fullName>
    </recommendedName>
</protein>
<feature type="compositionally biased region" description="Basic and acidic residues" evidence="1">
    <location>
        <begin position="1"/>
        <end position="14"/>
    </location>
</feature>